<sequence length="63" mass="7135">MLQDKGALKGDCTNASILYMKPEPDPGSKERLDSLRTSYNLMEEPEITSVFYFDFFLRGLLAA</sequence>
<gene>
    <name evidence="1" type="ORF">NTEN_LOCUS13388</name>
</gene>
<feature type="non-terminal residue" evidence="1">
    <location>
        <position position="63"/>
    </location>
</feature>
<accession>A0A6H5GYQ4</accession>
<dbReference type="AlphaFoldDB" id="A0A6H5GYQ4"/>
<dbReference type="EMBL" id="CADCXU010020179">
    <property type="protein sequence ID" value="CAB0008142.1"/>
    <property type="molecule type" value="Genomic_DNA"/>
</dbReference>
<name>A0A6H5GYQ4_9HEMI</name>
<reference evidence="1 2" key="1">
    <citation type="submission" date="2020-02" db="EMBL/GenBank/DDBJ databases">
        <authorList>
            <person name="Ferguson B K."/>
        </authorList>
    </citation>
    <scope>NUCLEOTIDE SEQUENCE [LARGE SCALE GENOMIC DNA]</scope>
</reference>
<evidence type="ECO:0000313" key="2">
    <source>
        <dbReference type="Proteomes" id="UP000479000"/>
    </source>
</evidence>
<protein>
    <submittedName>
        <fullName evidence="1">Uncharacterized protein</fullName>
    </submittedName>
</protein>
<dbReference type="Proteomes" id="UP000479000">
    <property type="component" value="Unassembled WGS sequence"/>
</dbReference>
<dbReference type="OrthoDB" id="5984008at2759"/>
<proteinExistence type="predicted"/>
<keyword evidence="2" id="KW-1185">Reference proteome</keyword>
<organism evidence="1 2">
    <name type="scientific">Nesidiocoris tenuis</name>
    <dbReference type="NCBI Taxonomy" id="355587"/>
    <lineage>
        <taxon>Eukaryota</taxon>
        <taxon>Metazoa</taxon>
        <taxon>Ecdysozoa</taxon>
        <taxon>Arthropoda</taxon>
        <taxon>Hexapoda</taxon>
        <taxon>Insecta</taxon>
        <taxon>Pterygota</taxon>
        <taxon>Neoptera</taxon>
        <taxon>Paraneoptera</taxon>
        <taxon>Hemiptera</taxon>
        <taxon>Heteroptera</taxon>
        <taxon>Panheteroptera</taxon>
        <taxon>Cimicomorpha</taxon>
        <taxon>Miridae</taxon>
        <taxon>Dicyphina</taxon>
        <taxon>Nesidiocoris</taxon>
    </lineage>
</organism>
<evidence type="ECO:0000313" key="1">
    <source>
        <dbReference type="EMBL" id="CAB0008142.1"/>
    </source>
</evidence>